<dbReference type="Gene3D" id="3.30.342.10">
    <property type="entry name" value="DNA Polymerase, chain B, domain 1"/>
    <property type="match status" value="1"/>
</dbReference>
<feature type="domain" description="DNA polymerase zeta catalytic subunit N-terminal" evidence="4">
    <location>
        <begin position="8"/>
        <end position="54"/>
    </location>
</feature>
<evidence type="ECO:0000259" key="3">
    <source>
        <dbReference type="Pfam" id="PF24055"/>
    </source>
</evidence>
<dbReference type="InterPro" id="IPR056447">
    <property type="entry name" value="REV3_N"/>
</dbReference>
<dbReference type="GO" id="GO:0003887">
    <property type="term" value="F:DNA-directed DNA polymerase activity"/>
    <property type="evidence" value="ECO:0007669"/>
    <property type="project" value="UniProtKB-EC"/>
</dbReference>
<dbReference type="PANTHER" id="PTHR45812:SF1">
    <property type="entry name" value="DNA POLYMERASE ZETA CATALYTIC SUBUNIT"/>
    <property type="match status" value="1"/>
</dbReference>
<dbReference type="Proteomes" id="UP001432027">
    <property type="component" value="Unassembled WGS sequence"/>
</dbReference>
<dbReference type="EMBL" id="BTSX01000003">
    <property type="protein sequence ID" value="GMS89095.1"/>
    <property type="molecule type" value="Genomic_DNA"/>
</dbReference>
<dbReference type="InterPro" id="IPR012337">
    <property type="entry name" value="RNaseH-like_sf"/>
</dbReference>
<dbReference type="Pfam" id="PF24055">
    <property type="entry name" value="POL3_N"/>
    <property type="match status" value="1"/>
</dbReference>
<comment type="caution">
    <text evidence="5">The sequence shown here is derived from an EMBL/GenBank/DDBJ whole genome shotgun (WGS) entry which is preliminary data.</text>
</comment>
<feature type="domain" description="DNA polymerase delta/zeta catalytic subunit N-terminal" evidence="3">
    <location>
        <begin position="55"/>
        <end position="130"/>
    </location>
</feature>
<evidence type="ECO:0000256" key="2">
    <source>
        <dbReference type="SAM" id="MobiDB-lite"/>
    </source>
</evidence>
<proteinExistence type="predicted"/>
<dbReference type="AlphaFoldDB" id="A0AAV5T1Z7"/>
<accession>A0AAV5T1Z7</accession>
<feature type="non-terminal residue" evidence="5">
    <location>
        <position position="1"/>
    </location>
</feature>
<dbReference type="Pfam" id="PF24065">
    <property type="entry name" value="REV3_N"/>
    <property type="match status" value="1"/>
</dbReference>
<dbReference type="InterPro" id="IPR030559">
    <property type="entry name" value="PolZ_Rev3"/>
</dbReference>
<feature type="region of interest" description="Disordered" evidence="2">
    <location>
        <begin position="329"/>
        <end position="379"/>
    </location>
</feature>
<name>A0AAV5T1Z7_9BILA</name>
<evidence type="ECO:0000256" key="1">
    <source>
        <dbReference type="ARBA" id="ARBA00049244"/>
    </source>
</evidence>
<keyword evidence="6" id="KW-1185">Reference proteome</keyword>
<feature type="non-terminal residue" evidence="5">
    <location>
        <position position="379"/>
    </location>
</feature>
<sequence length="379" mass="43362">FRCPMVSLSVRNVIMEMSMEDRSLSPLPSIASRVPVTHIFGSLPTGEKACLHVHGVLPYIMLRVGGAYSVEMGGAIERRINNLIKNELEKDGIDQKSSRGFVVSTEKIVGRSIYGFNPSDEEFVKIRFSSSFYSSRVAFSLSAVSSPLLQKFDAHVPFHLQFAIDYSIFGMDFVSVRNARFRSMRGDEEVSFILFVIMIRQRTFSQSLLSPLETQTSSHIEVDVLAEDIINHELNANNQYSLNPGIEYIWKDEIERRKGEAVIDTFTKCCQENRPSNELNTEKEFLGRLRENIEGLKKRLEGMNWKESFYESLNETDLTRAWNDLETTLRERPPSRSSAEAETTEMEGGMDKSVWNVASQKDEEWMWKGDEEEEEGDDE</sequence>
<dbReference type="SUPFAM" id="SSF53098">
    <property type="entry name" value="Ribonuclease H-like"/>
    <property type="match status" value="1"/>
</dbReference>
<evidence type="ECO:0008006" key="7">
    <source>
        <dbReference type="Google" id="ProtNLM"/>
    </source>
</evidence>
<evidence type="ECO:0000313" key="5">
    <source>
        <dbReference type="EMBL" id="GMS89095.1"/>
    </source>
</evidence>
<feature type="compositionally biased region" description="Acidic residues" evidence="2">
    <location>
        <begin position="370"/>
        <end position="379"/>
    </location>
</feature>
<reference evidence="5" key="1">
    <citation type="submission" date="2023-10" db="EMBL/GenBank/DDBJ databases">
        <title>Genome assembly of Pristionchus species.</title>
        <authorList>
            <person name="Yoshida K."/>
            <person name="Sommer R.J."/>
        </authorList>
    </citation>
    <scope>NUCLEOTIDE SEQUENCE</scope>
    <source>
        <strain evidence="5">RS0144</strain>
    </source>
</reference>
<dbReference type="InterPro" id="IPR056435">
    <property type="entry name" value="DPOD/Z_N"/>
</dbReference>
<organism evidence="5 6">
    <name type="scientific">Pristionchus entomophagus</name>
    <dbReference type="NCBI Taxonomy" id="358040"/>
    <lineage>
        <taxon>Eukaryota</taxon>
        <taxon>Metazoa</taxon>
        <taxon>Ecdysozoa</taxon>
        <taxon>Nematoda</taxon>
        <taxon>Chromadorea</taxon>
        <taxon>Rhabditida</taxon>
        <taxon>Rhabditina</taxon>
        <taxon>Diplogasteromorpha</taxon>
        <taxon>Diplogasteroidea</taxon>
        <taxon>Neodiplogasteridae</taxon>
        <taxon>Pristionchus</taxon>
    </lineage>
</organism>
<dbReference type="GO" id="GO:0000724">
    <property type="term" value="P:double-strand break repair via homologous recombination"/>
    <property type="evidence" value="ECO:0007669"/>
    <property type="project" value="TreeGrafter"/>
</dbReference>
<comment type="catalytic activity">
    <reaction evidence="1">
        <text>DNA(n) + a 2'-deoxyribonucleoside 5'-triphosphate = DNA(n+1) + diphosphate</text>
        <dbReference type="Rhea" id="RHEA:22508"/>
        <dbReference type="Rhea" id="RHEA-COMP:17339"/>
        <dbReference type="Rhea" id="RHEA-COMP:17340"/>
        <dbReference type="ChEBI" id="CHEBI:33019"/>
        <dbReference type="ChEBI" id="CHEBI:61560"/>
        <dbReference type="ChEBI" id="CHEBI:173112"/>
        <dbReference type="EC" id="2.7.7.7"/>
    </reaction>
</comment>
<dbReference type="GO" id="GO:0005634">
    <property type="term" value="C:nucleus"/>
    <property type="evidence" value="ECO:0007669"/>
    <property type="project" value="TreeGrafter"/>
</dbReference>
<dbReference type="GO" id="GO:0016035">
    <property type="term" value="C:zeta DNA polymerase complex"/>
    <property type="evidence" value="ECO:0007669"/>
    <property type="project" value="InterPro"/>
</dbReference>
<dbReference type="PANTHER" id="PTHR45812">
    <property type="entry name" value="DNA POLYMERASE ZETA CATALYTIC SUBUNIT"/>
    <property type="match status" value="1"/>
</dbReference>
<feature type="compositionally biased region" description="Basic and acidic residues" evidence="2">
    <location>
        <begin position="360"/>
        <end position="369"/>
    </location>
</feature>
<dbReference type="GO" id="GO:0042276">
    <property type="term" value="P:error-prone translesion synthesis"/>
    <property type="evidence" value="ECO:0007669"/>
    <property type="project" value="TreeGrafter"/>
</dbReference>
<evidence type="ECO:0000313" key="6">
    <source>
        <dbReference type="Proteomes" id="UP001432027"/>
    </source>
</evidence>
<protein>
    <recommendedName>
        <fullName evidence="7">DNA-directed DNA polymerase family B exonuclease domain-containing protein</fullName>
    </recommendedName>
</protein>
<evidence type="ECO:0000259" key="4">
    <source>
        <dbReference type="Pfam" id="PF24065"/>
    </source>
</evidence>
<gene>
    <name evidence="5" type="ORF">PENTCL1PPCAC_11270</name>
</gene>